<protein>
    <submittedName>
        <fullName evidence="5">Alcohol dehydrogenase</fullName>
    </submittedName>
</protein>
<accession>A0A1T5DYI3</accession>
<dbReference type="Pfam" id="PF25137">
    <property type="entry name" value="ADH_Fe_C"/>
    <property type="match status" value="1"/>
</dbReference>
<evidence type="ECO:0000256" key="1">
    <source>
        <dbReference type="ARBA" id="ARBA00007358"/>
    </source>
</evidence>
<dbReference type="InterPro" id="IPR035873">
    <property type="entry name" value="PhpC"/>
</dbReference>
<keyword evidence="6" id="KW-1185">Reference proteome</keyword>
<dbReference type="AlphaFoldDB" id="A0A1T5DYI3"/>
<keyword evidence="2" id="KW-0560">Oxidoreductase</keyword>
<dbReference type="Gene3D" id="1.20.1090.10">
    <property type="entry name" value="Dehydroquinate synthase-like - alpha domain"/>
    <property type="match status" value="1"/>
</dbReference>
<dbReference type="GO" id="GO:0017000">
    <property type="term" value="P:antibiotic biosynthetic process"/>
    <property type="evidence" value="ECO:0007669"/>
    <property type="project" value="InterPro"/>
</dbReference>
<dbReference type="InterPro" id="IPR039697">
    <property type="entry name" value="Alcohol_dehydrogenase_Fe"/>
</dbReference>
<dbReference type="Proteomes" id="UP000189981">
    <property type="component" value="Unassembled WGS sequence"/>
</dbReference>
<dbReference type="Gene3D" id="3.40.50.1970">
    <property type="match status" value="1"/>
</dbReference>
<dbReference type="STRING" id="572036.SAMN05661099_2738"/>
<evidence type="ECO:0000259" key="3">
    <source>
        <dbReference type="Pfam" id="PF00465"/>
    </source>
</evidence>
<dbReference type="EMBL" id="FUYR01000002">
    <property type="protein sequence ID" value="SKB76675.1"/>
    <property type="molecule type" value="Genomic_DNA"/>
</dbReference>
<name>A0A1T5DYI3_9SPHI</name>
<dbReference type="GO" id="GO:0046872">
    <property type="term" value="F:metal ion binding"/>
    <property type="evidence" value="ECO:0007669"/>
    <property type="project" value="InterPro"/>
</dbReference>
<dbReference type="FunFam" id="3.40.50.1970:FF:000003">
    <property type="entry name" value="Alcohol dehydrogenase, iron-containing"/>
    <property type="match status" value="1"/>
</dbReference>
<dbReference type="InterPro" id="IPR056798">
    <property type="entry name" value="ADH_Fe_C"/>
</dbReference>
<dbReference type="PANTHER" id="PTHR11496:SF103">
    <property type="entry name" value="DEHYDROGENASE, PUTATIVE-RELATED"/>
    <property type="match status" value="1"/>
</dbReference>
<sequence>MQLTELNKVKWKYYNPVQIITGINSLESLNEYVPDGRTLLITTAGFTKRGLSTRVAKLLRERRLKVYDKVTPNPRLNDIDAAAAELKGVSFDAIIALGGGSAMDFGKALSLLLADDTVPTLDEIFRKKVPVNWANKIPLVAIPTTSGSGSEVTPFATIWDSETSNKYSLTGELVFPTCAILDPELVLSLPAEETLNTALDSISHALESIWNKNRSPLSECLAISSLQYALQALPGLLGHPYDISSRTKMQTGSLLAGLAISQTRTAIAHSISYPLTLKLGIPHGLACGFTLTELIRAYLMEKEEDAFLTGLLRESRDLLSSLNLRHRVRLIAEPKDITALVDEMYYAGRADNFTLPVNGDFISQILTRSL</sequence>
<evidence type="ECO:0000313" key="5">
    <source>
        <dbReference type="EMBL" id="SKB76675.1"/>
    </source>
</evidence>
<evidence type="ECO:0000259" key="4">
    <source>
        <dbReference type="Pfam" id="PF25137"/>
    </source>
</evidence>
<dbReference type="GO" id="GO:0004022">
    <property type="term" value="F:alcohol dehydrogenase (NAD+) activity"/>
    <property type="evidence" value="ECO:0007669"/>
    <property type="project" value="TreeGrafter"/>
</dbReference>
<organism evidence="5 6">
    <name type="scientific">Daejeonella lutea</name>
    <dbReference type="NCBI Taxonomy" id="572036"/>
    <lineage>
        <taxon>Bacteria</taxon>
        <taxon>Pseudomonadati</taxon>
        <taxon>Bacteroidota</taxon>
        <taxon>Sphingobacteriia</taxon>
        <taxon>Sphingobacteriales</taxon>
        <taxon>Sphingobacteriaceae</taxon>
        <taxon>Daejeonella</taxon>
    </lineage>
</organism>
<feature type="domain" description="Alcohol dehydrogenase iron-type/glycerol dehydrogenase GldA" evidence="3">
    <location>
        <begin position="16"/>
        <end position="183"/>
    </location>
</feature>
<dbReference type="InterPro" id="IPR001670">
    <property type="entry name" value="ADH_Fe/GldA"/>
</dbReference>
<dbReference type="CDD" id="cd08182">
    <property type="entry name" value="HEPD"/>
    <property type="match status" value="1"/>
</dbReference>
<dbReference type="RefSeq" id="WP_079703214.1">
    <property type="nucleotide sequence ID" value="NZ_FUYR01000002.1"/>
</dbReference>
<evidence type="ECO:0000256" key="2">
    <source>
        <dbReference type="ARBA" id="ARBA00023002"/>
    </source>
</evidence>
<dbReference type="OrthoDB" id="9801156at2"/>
<dbReference type="Pfam" id="PF00465">
    <property type="entry name" value="Fe-ADH"/>
    <property type="match status" value="1"/>
</dbReference>
<gene>
    <name evidence="5" type="ORF">SAMN05661099_2738</name>
</gene>
<evidence type="ECO:0000313" key="6">
    <source>
        <dbReference type="Proteomes" id="UP000189981"/>
    </source>
</evidence>
<proteinExistence type="inferred from homology"/>
<dbReference type="SUPFAM" id="SSF56796">
    <property type="entry name" value="Dehydroquinate synthase-like"/>
    <property type="match status" value="1"/>
</dbReference>
<reference evidence="6" key="1">
    <citation type="submission" date="2017-02" db="EMBL/GenBank/DDBJ databases">
        <authorList>
            <person name="Varghese N."/>
            <person name="Submissions S."/>
        </authorList>
    </citation>
    <scope>NUCLEOTIDE SEQUENCE [LARGE SCALE GENOMIC DNA]</scope>
    <source>
        <strain evidence="6">DSM 22385</strain>
    </source>
</reference>
<comment type="similarity">
    <text evidence="1">Belongs to the iron-containing alcohol dehydrogenase family.</text>
</comment>
<dbReference type="PANTHER" id="PTHR11496">
    <property type="entry name" value="ALCOHOL DEHYDROGENASE"/>
    <property type="match status" value="1"/>
</dbReference>
<feature type="domain" description="Fe-containing alcohol dehydrogenase-like C-terminal" evidence="4">
    <location>
        <begin position="195"/>
        <end position="304"/>
    </location>
</feature>